<dbReference type="Proteomes" id="UP000092993">
    <property type="component" value="Unassembled WGS sequence"/>
</dbReference>
<keyword evidence="3" id="KW-1185">Reference proteome</keyword>
<dbReference type="AlphaFoldDB" id="A0A1C7M2G8"/>
<reference evidence="2 3" key="1">
    <citation type="submission" date="2016-03" db="EMBL/GenBank/DDBJ databases">
        <title>Whole genome sequencing of Grifola frondosa 9006-11.</title>
        <authorList>
            <person name="Min B."/>
            <person name="Park H."/>
            <person name="Kim J.-G."/>
            <person name="Cho H."/>
            <person name="Oh Y.-L."/>
            <person name="Kong W.-S."/>
            <person name="Choi I.-G."/>
        </authorList>
    </citation>
    <scope>NUCLEOTIDE SEQUENCE [LARGE SCALE GENOMIC DNA]</scope>
    <source>
        <strain evidence="2 3">9006-11</strain>
    </source>
</reference>
<organism evidence="2 3">
    <name type="scientific">Grifola frondosa</name>
    <name type="common">Maitake</name>
    <name type="synonym">Polyporus frondosus</name>
    <dbReference type="NCBI Taxonomy" id="5627"/>
    <lineage>
        <taxon>Eukaryota</taxon>
        <taxon>Fungi</taxon>
        <taxon>Dikarya</taxon>
        <taxon>Basidiomycota</taxon>
        <taxon>Agaricomycotina</taxon>
        <taxon>Agaricomycetes</taxon>
        <taxon>Polyporales</taxon>
        <taxon>Grifolaceae</taxon>
        <taxon>Grifola</taxon>
    </lineage>
</organism>
<feature type="region of interest" description="Disordered" evidence="1">
    <location>
        <begin position="1"/>
        <end position="23"/>
    </location>
</feature>
<protein>
    <submittedName>
        <fullName evidence="2">Uncharacterized protein</fullName>
    </submittedName>
</protein>
<feature type="compositionally biased region" description="Polar residues" evidence="1">
    <location>
        <begin position="1"/>
        <end position="18"/>
    </location>
</feature>
<evidence type="ECO:0000313" key="3">
    <source>
        <dbReference type="Proteomes" id="UP000092993"/>
    </source>
</evidence>
<evidence type="ECO:0000313" key="2">
    <source>
        <dbReference type="EMBL" id="OBZ70569.1"/>
    </source>
</evidence>
<evidence type="ECO:0000256" key="1">
    <source>
        <dbReference type="SAM" id="MobiDB-lite"/>
    </source>
</evidence>
<gene>
    <name evidence="2" type="ORF">A0H81_09440</name>
</gene>
<sequence>MGPASNPDSVQLLQQNDGPSFFRGKQPARNIVSSLRPTSAALFHLFDDVKPCTRCGTLVSTSSRRYH</sequence>
<dbReference type="EMBL" id="LUGG01000013">
    <property type="protein sequence ID" value="OBZ70569.1"/>
    <property type="molecule type" value="Genomic_DNA"/>
</dbReference>
<proteinExistence type="predicted"/>
<comment type="caution">
    <text evidence="2">The sequence shown here is derived from an EMBL/GenBank/DDBJ whole genome shotgun (WGS) entry which is preliminary data.</text>
</comment>
<accession>A0A1C7M2G8</accession>
<name>A0A1C7M2G8_GRIFR</name>